<feature type="coiled-coil region" evidence="1">
    <location>
        <begin position="105"/>
        <end position="139"/>
    </location>
</feature>
<dbReference type="VEuPathDB" id="ToxoDB:cyc_09005"/>
<evidence type="ECO:0000313" key="2">
    <source>
        <dbReference type="EMBL" id="OEH78762.1"/>
    </source>
</evidence>
<comment type="caution">
    <text evidence="2">The sequence shown here is derived from an EMBL/GenBank/DDBJ whole genome shotgun (WGS) entry which is preliminary data.</text>
</comment>
<evidence type="ECO:0000313" key="3">
    <source>
        <dbReference type="Proteomes" id="UP000095192"/>
    </source>
</evidence>
<accession>A0A1D3D5N3</accession>
<gene>
    <name evidence="2" type="ORF">cyc_09005</name>
</gene>
<reference evidence="2 3" key="1">
    <citation type="journal article" date="2016" name="BMC Genomics">
        <title>Comparative genomics reveals Cyclospora cayetanensis possesses coccidia-like metabolism and invasion components but unique surface antigens.</title>
        <authorList>
            <person name="Liu S."/>
            <person name="Wang L."/>
            <person name="Zheng H."/>
            <person name="Xu Z."/>
            <person name="Roellig D.M."/>
            <person name="Li N."/>
            <person name="Frace M.A."/>
            <person name="Tang K."/>
            <person name="Arrowood M.J."/>
            <person name="Moss D.M."/>
            <person name="Zhang L."/>
            <person name="Feng Y."/>
            <person name="Xiao L."/>
        </authorList>
    </citation>
    <scope>NUCLEOTIDE SEQUENCE [LARGE SCALE GENOMIC DNA]</scope>
    <source>
        <strain evidence="2 3">CHN_HEN01</strain>
    </source>
</reference>
<name>A0A1D3D5N3_9EIME</name>
<keyword evidence="1" id="KW-0175">Coiled coil</keyword>
<organism evidence="2 3">
    <name type="scientific">Cyclospora cayetanensis</name>
    <dbReference type="NCBI Taxonomy" id="88456"/>
    <lineage>
        <taxon>Eukaryota</taxon>
        <taxon>Sar</taxon>
        <taxon>Alveolata</taxon>
        <taxon>Apicomplexa</taxon>
        <taxon>Conoidasida</taxon>
        <taxon>Coccidia</taxon>
        <taxon>Eucoccidiorida</taxon>
        <taxon>Eimeriorina</taxon>
        <taxon>Eimeriidae</taxon>
        <taxon>Cyclospora</taxon>
    </lineage>
</organism>
<dbReference type="EMBL" id="JROU02000624">
    <property type="protein sequence ID" value="OEH78762.1"/>
    <property type="molecule type" value="Genomic_DNA"/>
</dbReference>
<protein>
    <submittedName>
        <fullName evidence="2">Uncharacterized protein</fullName>
    </submittedName>
</protein>
<dbReference type="Proteomes" id="UP000095192">
    <property type="component" value="Unassembled WGS sequence"/>
</dbReference>
<dbReference type="AlphaFoldDB" id="A0A1D3D5N3"/>
<keyword evidence="3" id="KW-1185">Reference proteome</keyword>
<proteinExistence type="predicted"/>
<evidence type="ECO:0000256" key="1">
    <source>
        <dbReference type="SAM" id="Coils"/>
    </source>
</evidence>
<sequence>MRRDCLYRVLPRHELHNDLCEVLVSKSLGCFCLLSSREQEITNQLRAYKATLLTSLEQMQTAATALQQLQHEVQLLQLHRSHHSALEQRLRAQLQQLLEQQPTEEQNSKRQQAHLQQQIEKAQAAAAEATEKLHDATVQSKQIVTASEAATKRLQSFALRVLMKLLLLSLAQEKQNGDEREDAEKAQLIFGERLEILLEFLYLQPVLQNQYREHVKYIMSPTLGGLSPEDKSFVSCCLSLCLSPSLPGGGPEKSIVDGMRKASGPLISKRLALKAAEGALRRIEAAAAAAAAVPLAGVVKSEPSAAQSICKQRRAEALHASLKEANDAVLLQQREQQSNLVCMHESLQLLCRFLTC</sequence>
<dbReference type="InParanoid" id="A0A1D3D5N3"/>